<evidence type="ECO:0000256" key="4">
    <source>
        <dbReference type="ARBA" id="ARBA00022692"/>
    </source>
</evidence>
<dbReference type="Proteomes" id="UP001164187">
    <property type="component" value="Chromosome"/>
</dbReference>
<feature type="active site" evidence="9">
    <location>
        <position position="125"/>
    </location>
</feature>
<dbReference type="PRINTS" id="PR00781">
    <property type="entry name" value="LIPOSIGPTASE"/>
</dbReference>
<organism evidence="12 13">
    <name type="scientific">Peptostreptococcus equinus</name>
    <dbReference type="NCBI Taxonomy" id="3003601"/>
    <lineage>
        <taxon>Bacteria</taxon>
        <taxon>Bacillati</taxon>
        <taxon>Bacillota</taxon>
        <taxon>Clostridia</taxon>
        <taxon>Peptostreptococcales</taxon>
        <taxon>Peptostreptococcaceae</taxon>
        <taxon>Peptostreptococcus</taxon>
    </lineage>
</organism>
<gene>
    <name evidence="9 12" type="primary">lspA</name>
    <name evidence="12" type="ORF">O0R46_06430</name>
</gene>
<evidence type="ECO:0000256" key="8">
    <source>
        <dbReference type="ARBA" id="ARBA00023136"/>
    </source>
</evidence>
<evidence type="ECO:0000256" key="9">
    <source>
        <dbReference type="HAMAP-Rule" id="MF_00161"/>
    </source>
</evidence>
<keyword evidence="8 9" id="KW-0472">Membrane</keyword>
<keyword evidence="2 9" id="KW-1003">Cell membrane</keyword>
<feature type="transmembrane region" description="Helical" evidence="9">
    <location>
        <begin position="82"/>
        <end position="99"/>
    </location>
</feature>
<evidence type="ECO:0000256" key="2">
    <source>
        <dbReference type="ARBA" id="ARBA00022475"/>
    </source>
</evidence>
<evidence type="ECO:0000256" key="7">
    <source>
        <dbReference type="ARBA" id="ARBA00022989"/>
    </source>
</evidence>
<evidence type="ECO:0000313" key="13">
    <source>
        <dbReference type="Proteomes" id="UP001164187"/>
    </source>
</evidence>
<evidence type="ECO:0000256" key="11">
    <source>
        <dbReference type="RuleBase" id="RU004181"/>
    </source>
</evidence>
<dbReference type="GO" id="GO:0004190">
    <property type="term" value="F:aspartic-type endopeptidase activity"/>
    <property type="evidence" value="ECO:0007669"/>
    <property type="project" value="UniProtKB-EC"/>
</dbReference>
<feature type="transmembrane region" description="Helical" evidence="9">
    <location>
        <begin position="55"/>
        <end position="75"/>
    </location>
</feature>
<keyword evidence="3 9" id="KW-0645">Protease</keyword>
<comment type="pathway">
    <text evidence="9">Protein modification; lipoprotein biosynthesis (signal peptide cleavage).</text>
</comment>
<dbReference type="EMBL" id="CP114052">
    <property type="protein sequence ID" value="WAW14245.1"/>
    <property type="molecule type" value="Genomic_DNA"/>
</dbReference>
<dbReference type="PROSITE" id="PS00855">
    <property type="entry name" value="SPASE_II"/>
    <property type="match status" value="1"/>
</dbReference>
<sequence length="147" mass="16484">MYEILIIILLIIDQASKITVKNTLENTQGMSIIDGVFHLTYVENSGAAFGMLQNMQYVFIIIALIVLIAGIYFIHKEESTKLAKISIAMIISGAIGNLVDRLRLGYVIDFFDFKIIWSYVFNFADILVVLGTILLCICLIRSGKDEV</sequence>
<name>A0ABY7JLL1_9FIRM</name>
<keyword evidence="13" id="KW-1185">Reference proteome</keyword>
<comment type="catalytic activity">
    <reaction evidence="9 10">
        <text>Release of signal peptides from bacterial membrane prolipoproteins. Hydrolyzes -Xaa-Yaa-Zaa-|-(S,diacylglyceryl)Cys-, in which Xaa is hydrophobic (preferably Leu), and Yaa (Ala or Ser) and Zaa (Gly or Ala) have small, neutral side chains.</text>
        <dbReference type="EC" id="3.4.23.36"/>
    </reaction>
</comment>
<keyword evidence="7 9" id="KW-1133">Transmembrane helix</keyword>
<dbReference type="PANTHER" id="PTHR33695">
    <property type="entry name" value="LIPOPROTEIN SIGNAL PEPTIDASE"/>
    <property type="match status" value="1"/>
</dbReference>
<dbReference type="InterPro" id="IPR001872">
    <property type="entry name" value="Peptidase_A8"/>
</dbReference>
<evidence type="ECO:0000256" key="3">
    <source>
        <dbReference type="ARBA" id="ARBA00022670"/>
    </source>
</evidence>
<evidence type="ECO:0000256" key="1">
    <source>
        <dbReference type="ARBA" id="ARBA00006139"/>
    </source>
</evidence>
<evidence type="ECO:0000256" key="6">
    <source>
        <dbReference type="ARBA" id="ARBA00022801"/>
    </source>
</evidence>
<evidence type="ECO:0000256" key="5">
    <source>
        <dbReference type="ARBA" id="ARBA00022750"/>
    </source>
</evidence>
<comment type="function">
    <text evidence="9 10">This protein specifically catalyzes the removal of signal peptides from prolipoproteins.</text>
</comment>
<feature type="active site" evidence="9">
    <location>
        <position position="109"/>
    </location>
</feature>
<dbReference type="Pfam" id="PF01252">
    <property type="entry name" value="Peptidase_A8"/>
    <property type="match status" value="1"/>
</dbReference>
<comment type="caution">
    <text evidence="9">Lacks conserved residue(s) required for the propagation of feature annotation.</text>
</comment>
<evidence type="ECO:0000256" key="10">
    <source>
        <dbReference type="RuleBase" id="RU000594"/>
    </source>
</evidence>
<dbReference type="PANTHER" id="PTHR33695:SF1">
    <property type="entry name" value="LIPOPROTEIN SIGNAL PEPTIDASE"/>
    <property type="match status" value="1"/>
</dbReference>
<comment type="subcellular location">
    <subcellularLocation>
        <location evidence="9">Cell membrane</location>
        <topology evidence="9">Multi-pass membrane protein</topology>
    </subcellularLocation>
</comment>
<feature type="transmembrane region" description="Helical" evidence="9">
    <location>
        <begin position="119"/>
        <end position="140"/>
    </location>
</feature>
<proteinExistence type="inferred from homology"/>
<dbReference type="EC" id="3.4.23.36" evidence="9"/>
<evidence type="ECO:0000313" key="12">
    <source>
        <dbReference type="EMBL" id="WAW14245.1"/>
    </source>
</evidence>
<dbReference type="RefSeq" id="WP_269310905.1">
    <property type="nucleotide sequence ID" value="NZ_CP114052.1"/>
</dbReference>
<dbReference type="HAMAP" id="MF_00161">
    <property type="entry name" value="LspA"/>
    <property type="match status" value="1"/>
</dbReference>
<reference evidence="12" key="1">
    <citation type="submission" date="2022-12" db="EMBL/GenBank/DDBJ databases">
        <title>Peptostreptococcus.</title>
        <authorList>
            <person name="Lee S.H."/>
        </authorList>
    </citation>
    <scope>NUCLEOTIDE SEQUENCE</scope>
    <source>
        <strain evidence="12">CBA3647</strain>
    </source>
</reference>
<keyword evidence="5 9" id="KW-0064">Aspartyl protease</keyword>
<comment type="similarity">
    <text evidence="1 9 11">Belongs to the peptidase A8 family.</text>
</comment>
<accession>A0ABY7JLL1</accession>
<keyword evidence="4 9" id="KW-0812">Transmembrane</keyword>
<dbReference type="NCBIfam" id="TIGR00077">
    <property type="entry name" value="lspA"/>
    <property type="match status" value="1"/>
</dbReference>
<keyword evidence="6 9" id="KW-0378">Hydrolase</keyword>
<protein>
    <recommendedName>
        <fullName evidence="9">Lipoprotein signal peptidase</fullName>
        <ecNumber evidence="9">3.4.23.36</ecNumber>
    </recommendedName>
    <alternativeName>
        <fullName evidence="9">Prolipoprotein signal peptidase</fullName>
    </alternativeName>
    <alternativeName>
        <fullName evidence="9">Signal peptidase II</fullName>
        <shortName evidence="9">SPase II</shortName>
    </alternativeName>
</protein>